<dbReference type="RefSeq" id="WP_211355114.1">
    <property type="nucleotide sequence ID" value="NZ_VFQE01000001.1"/>
</dbReference>
<dbReference type="AlphaFoldDB" id="A0A543PGB0"/>
<evidence type="ECO:0000313" key="2">
    <source>
        <dbReference type="Proteomes" id="UP000319865"/>
    </source>
</evidence>
<protein>
    <submittedName>
        <fullName evidence="1">Putative membrane protein</fullName>
    </submittedName>
</protein>
<dbReference type="Proteomes" id="UP000319865">
    <property type="component" value="Unassembled WGS sequence"/>
</dbReference>
<reference evidence="1 2" key="1">
    <citation type="submission" date="2019-06" db="EMBL/GenBank/DDBJ databases">
        <title>Sequencing the genomes of 1000 actinobacteria strains.</title>
        <authorList>
            <person name="Klenk H.-P."/>
        </authorList>
    </citation>
    <scope>NUCLEOTIDE SEQUENCE [LARGE SCALE GENOMIC DNA]</scope>
    <source>
        <strain evidence="1 2">DSM 46837</strain>
    </source>
</reference>
<name>A0A543PGB0_9ACTN</name>
<organism evidence="1 2">
    <name type="scientific">Blastococcus colisei</name>
    <dbReference type="NCBI Taxonomy" id="1564162"/>
    <lineage>
        <taxon>Bacteria</taxon>
        <taxon>Bacillati</taxon>
        <taxon>Actinomycetota</taxon>
        <taxon>Actinomycetes</taxon>
        <taxon>Geodermatophilales</taxon>
        <taxon>Geodermatophilaceae</taxon>
        <taxon>Blastococcus</taxon>
    </lineage>
</organism>
<dbReference type="EMBL" id="VFQE01000001">
    <property type="protein sequence ID" value="TQN43104.1"/>
    <property type="molecule type" value="Genomic_DNA"/>
</dbReference>
<accession>A0A543PGB0</accession>
<sequence>MGHDGGMMEGGMMEGGMMGMMGGWMLLWTLVGIAVLVVAVLAAIWLVKHRSPARPDTTPTAPGKRDEVASAQELLRRRYAAGEIDREEYLRMQRDLSGD</sequence>
<proteinExistence type="predicted"/>
<comment type="caution">
    <text evidence="1">The sequence shown here is derived from an EMBL/GenBank/DDBJ whole genome shotgun (WGS) entry which is preliminary data.</text>
</comment>
<keyword evidence="2" id="KW-1185">Reference proteome</keyword>
<evidence type="ECO:0000313" key="1">
    <source>
        <dbReference type="EMBL" id="TQN43104.1"/>
    </source>
</evidence>
<gene>
    <name evidence="1" type="ORF">FHU33_2528</name>
</gene>